<evidence type="ECO:0000256" key="5">
    <source>
        <dbReference type="HAMAP-Rule" id="MF_00902"/>
    </source>
</evidence>
<keyword evidence="5" id="KW-1003">Cell membrane</keyword>
<dbReference type="EMBL" id="AOLH01000026">
    <property type="protein sequence ID" value="ELZ70147.1"/>
    <property type="molecule type" value="Genomic_DNA"/>
</dbReference>
<feature type="compositionally biased region" description="Basic and acidic residues" evidence="6">
    <location>
        <begin position="51"/>
        <end position="62"/>
    </location>
</feature>
<evidence type="ECO:0000256" key="4">
    <source>
        <dbReference type="ARBA" id="ARBA00023136"/>
    </source>
</evidence>
<keyword evidence="5" id="KW-0811">Translocation</keyword>
<dbReference type="PANTHER" id="PTHR30371">
    <property type="entry name" value="SEC-INDEPENDENT PROTEIN TRANSLOCASE PROTEIN TATC"/>
    <property type="match status" value="1"/>
</dbReference>
<comment type="subcellular location">
    <subcellularLocation>
        <location evidence="5">Cell membrane</location>
        <topology evidence="5">Multi-pass membrane protein</topology>
    </subcellularLocation>
    <subcellularLocation>
        <location evidence="1">Membrane</location>
        <topology evidence="1">Multi-pass membrane protein</topology>
    </subcellularLocation>
</comment>
<keyword evidence="2 5" id="KW-0812">Transmembrane</keyword>
<feature type="compositionally biased region" description="Basic and acidic residues" evidence="6">
    <location>
        <begin position="105"/>
        <end position="117"/>
    </location>
</feature>
<name>M0GF44_HALL2</name>
<keyword evidence="5" id="KW-0813">Transport</keyword>
<dbReference type="PRINTS" id="PR01840">
    <property type="entry name" value="TATCFAMILY"/>
</dbReference>
<feature type="compositionally biased region" description="Acidic residues" evidence="6">
    <location>
        <begin position="13"/>
        <end position="22"/>
    </location>
</feature>
<dbReference type="GO" id="GO:0043953">
    <property type="term" value="P:protein transport by the Tat complex"/>
    <property type="evidence" value="ECO:0007669"/>
    <property type="project" value="UniProtKB-UniRule"/>
</dbReference>
<keyword evidence="3 5" id="KW-1133">Transmembrane helix</keyword>
<dbReference type="GO" id="GO:0033281">
    <property type="term" value="C:TAT protein transport complex"/>
    <property type="evidence" value="ECO:0007669"/>
    <property type="project" value="UniProtKB-UniRule"/>
</dbReference>
<dbReference type="HAMAP" id="MF_00902">
    <property type="entry name" value="TatC"/>
    <property type="match status" value="1"/>
</dbReference>
<evidence type="ECO:0000256" key="2">
    <source>
        <dbReference type="ARBA" id="ARBA00022692"/>
    </source>
</evidence>
<comment type="subunit">
    <text evidence="5">Forms a complex with TatA.</text>
</comment>
<accession>M0GF44</accession>
<comment type="similarity">
    <text evidence="5">Belongs to the TatC family.</text>
</comment>
<comment type="caution">
    <text evidence="7">The sequence shown here is derived from an EMBL/GenBank/DDBJ whole genome shotgun (WGS) entry which is preliminary data.</text>
</comment>
<feature type="compositionally biased region" description="Acidic residues" evidence="6">
    <location>
        <begin position="164"/>
        <end position="183"/>
    </location>
</feature>
<dbReference type="GO" id="GO:0065002">
    <property type="term" value="P:intracellular protein transmembrane transport"/>
    <property type="evidence" value="ECO:0007669"/>
    <property type="project" value="TreeGrafter"/>
</dbReference>
<feature type="transmembrane region" description="Helical" evidence="5">
    <location>
        <begin position="210"/>
        <end position="228"/>
    </location>
</feature>
<keyword evidence="4 5" id="KW-0472">Membrane</keyword>
<feature type="region of interest" description="Disordered" evidence="6">
    <location>
        <begin position="1"/>
        <end position="196"/>
    </location>
</feature>
<sequence length="451" mass="47985">MADEERDAGLSAADDETDASDDTDQRSSDGDADDADDASSSSDGPVYGRVTPRDETVTHGSDDDASADAAAETGDDGDDSDSDTDAAPDDADDSATDSDADSDDEPRLLADDEHTSHVPEGTYDDSSDESADDADPDAAADGASPALTGEDEMGGVAPSSVSAEDADFDNPEFESDDFDDEDVGGLVGEAPESDQEMPLTAHIEEMIRRLAVVLGVAGAITLVLFPGADILNALVDTQAAFGVHIPSATDVINFLWNSHIPGAETIVDRRPRLYGPLELILTKLKVAGLAGTVIGLPVFVYETYLFMRPGLYPKERKYYLAAVPTSLVLALVGVLFAHFVVLPAIFAYFTSYTEGTAVVAFGLKETFNLILILMGYMAVVFQIPLFVELAIMMNLVTRRWLEDRRLLFWGAFLGLAFLVSPDPTGMAPIIIGATMITLFEGTLAALRWTGN</sequence>
<feature type="transmembrane region" description="Helical" evidence="5">
    <location>
        <begin position="286"/>
        <end position="306"/>
    </location>
</feature>
<protein>
    <recommendedName>
        <fullName evidence="5">Sec-independent protein translocase protein TatC</fullName>
    </recommendedName>
</protein>
<feature type="transmembrane region" description="Helical" evidence="5">
    <location>
        <begin position="404"/>
        <end position="420"/>
    </location>
</feature>
<dbReference type="Pfam" id="PF00902">
    <property type="entry name" value="TatC"/>
    <property type="match status" value="1"/>
</dbReference>
<feature type="compositionally biased region" description="Acidic residues" evidence="6">
    <location>
        <begin position="122"/>
        <end position="138"/>
    </location>
</feature>
<feature type="transmembrane region" description="Helical" evidence="5">
    <location>
        <begin position="318"/>
        <end position="349"/>
    </location>
</feature>
<dbReference type="PATRIC" id="fig|1230452.3.peg.3349"/>
<feature type="transmembrane region" description="Helical" evidence="5">
    <location>
        <begin position="426"/>
        <end position="446"/>
    </location>
</feature>
<dbReference type="PANTHER" id="PTHR30371:SF0">
    <property type="entry name" value="SEC-INDEPENDENT PROTEIN TRANSLOCASE PROTEIN TATC, CHLOROPLASTIC-RELATED"/>
    <property type="match status" value="1"/>
</dbReference>
<evidence type="ECO:0000256" key="3">
    <source>
        <dbReference type="ARBA" id="ARBA00022989"/>
    </source>
</evidence>
<dbReference type="InterPro" id="IPR002033">
    <property type="entry name" value="TatC"/>
</dbReference>
<organism evidence="7 8">
    <name type="scientific">Haloferax lucentense (strain DSM 14919 / JCM 9276 / NCIMB 13854 / Aa 2.2)</name>
    <name type="common">Haloferax alicantei</name>
    <dbReference type="NCBI Taxonomy" id="1230452"/>
    <lineage>
        <taxon>Archaea</taxon>
        <taxon>Methanobacteriati</taxon>
        <taxon>Methanobacteriota</taxon>
        <taxon>Stenosarchaea group</taxon>
        <taxon>Halobacteria</taxon>
        <taxon>Halobacteriales</taxon>
        <taxon>Haloferacaceae</taxon>
        <taxon>Haloferax</taxon>
    </lineage>
</organism>
<reference evidence="7 8" key="1">
    <citation type="journal article" date="2014" name="PLoS Genet.">
        <title>Phylogenetically driven sequencing of extremely halophilic archaea reveals strategies for static and dynamic osmo-response.</title>
        <authorList>
            <person name="Becker E.A."/>
            <person name="Seitzer P.M."/>
            <person name="Tritt A."/>
            <person name="Larsen D."/>
            <person name="Krusor M."/>
            <person name="Yao A.I."/>
            <person name="Wu D."/>
            <person name="Madern D."/>
            <person name="Eisen J.A."/>
            <person name="Darling A.E."/>
            <person name="Facciotti M.T."/>
        </authorList>
    </citation>
    <scope>NUCLEOTIDE SEQUENCE [LARGE SCALE GENOMIC DNA]</scope>
    <source>
        <strain evidence="8">DSM 14919 / CCM 7023 / CIP 107410 / JCM 9276 / NCIMB 13854 / Aa 2.2</strain>
    </source>
</reference>
<proteinExistence type="inferred from homology"/>
<comment type="function">
    <text evidence="5">Part of the twin-arginine translocation (Tat) system that transports large folded proteins containing a characteristic twin-arginine motif in their signal peptide across membranes.</text>
</comment>
<dbReference type="RefSeq" id="WP_004065580.1">
    <property type="nucleotide sequence ID" value="NZ_AOLH01000026.1"/>
</dbReference>
<evidence type="ECO:0000256" key="6">
    <source>
        <dbReference type="SAM" id="MobiDB-lite"/>
    </source>
</evidence>
<evidence type="ECO:0000313" key="7">
    <source>
        <dbReference type="EMBL" id="ELZ70147.1"/>
    </source>
</evidence>
<dbReference type="AlphaFoldDB" id="M0GF44"/>
<dbReference type="GO" id="GO:0009977">
    <property type="term" value="F:proton motive force dependent protein transmembrane transporter activity"/>
    <property type="evidence" value="ECO:0007669"/>
    <property type="project" value="TreeGrafter"/>
</dbReference>
<feature type="compositionally biased region" description="Acidic residues" evidence="6">
    <location>
        <begin position="73"/>
        <end position="104"/>
    </location>
</feature>
<gene>
    <name evidence="5" type="primary">tatC</name>
    <name evidence="7" type="ORF">C456_17087</name>
</gene>
<keyword evidence="5" id="KW-0653">Protein transport</keyword>
<feature type="transmembrane region" description="Helical" evidence="5">
    <location>
        <begin position="369"/>
        <end position="392"/>
    </location>
</feature>
<evidence type="ECO:0000313" key="8">
    <source>
        <dbReference type="Proteomes" id="UP000011535"/>
    </source>
</evidence>
<evidence type="ECO:0000256" key="1">
    <source>
        <dbReference type="ARBA" id="ARBA00004141"/>
    </source>
</evidence>
<dbReference type="Proteomes" id="UP000011535">
    <property type="component" value="Unassembled WGS sequence"/>
</dbReference>